<dbReference type="Proteomes" id="UP000236311">
    <property type="component" value="Unassembled WGS sequence"/>
</dbReference>
<organism evidence="2 3">
    <name type="scientific">Acetatifactor muris</name>
    <dbReference type="NCBI Taxonomy" id="879566"/>
    <lineage>
        <taxon>Bacteria</taxon>
        <taxon>Bacillati</taxon>
        <taxon>Bacillota</taxon>
        <taxon>Clostridia</taxon>
        <taxon>Lachnospirales</taxon>
        <taxon>Lachnospiraceae</taxon>
        <taxon>Acetatifactor</taxon>
    </lineage>
</organism>
<feature type="chain" id="PRO_5014320609" description="Secreted protein" evidence="1">
    <location>
        <begin position="28"/>
        <end position="137"/>
    </location>
</feature>
<keyword evidence="3" id="KW-1185">Reference proteome</keyword>
<keyword evidence="1" id="KW-0732">Signal</keyword>
<dbReference type="OrthoDB" id="2990261at2"/>
<dbReference type="AlphaFoldDB" id="A0A2K4ZP92"/>
<accession>A0A2K4ZP92</accession>
<evidence type="ECO:0008006" key="4">
    <source>
        <dbReference type="Google" id="ProtNLM"/>
    </source>
</evidence>
<proteinExistence type="predicted"/>
<reference evidence="2 3" key="1">
    <citation type="submission" date="2018-01" db="EMBL/GenBank/DDBJ databases">
        <authorList>
            <person name="Gaut B.S."/>
            <person name="Morton B.R."/>
            <person name="Clegg M.T."/>
            <person name="Duvall M.R."/>
        </authorList>
    </citation>
    <scope>NUCLEOTIDE SEQUENCE [LARGE SCALE GENOMIC DNA]</scope>
    <source>
        <strain evidence="2">GP69</strain>
    </source>
</reference>
<gene>
    <name evidence="2" type="ORF">AMURIS_05049</name>
</gene>
<evidence type="ECO:0000313" key="2">
    <source>
        <dbReference type="EMBL" id="SOY32291.1"/>
    </source>
</evidence>
<evidence type="ECO:0000256" key="1">
    <source>
        <dbReference type="SAM" id="SignalP"/>
    </source>
</evidence>
<dbReference type="EMBL" id="OFSM01000045">
    <property type="protein sequence ID" value="SOY32291.1"/>
    <property type="molecule type" value="Genomic_DNA"/>
</dbReference>
<feature type="signal peptide" evidence="1">
    <location>
        <begin position="1"/>
        <end position="27"/>
    </location>
</feature>
<dbReference type="PROSITE" id="PS51257">
    <property type="entry name" value="PROKAR_LIPOPROTEIN"/>
    <property type="match status" value="1"/>
</dbReference>
<sequence>MKNVIKKFTKVALVFTFVFACTATAYAYNTKFSFDLTSGMFSPWKYSSEAYKYSADENPVVECTYVEPSDATFTYDIVNSNDESRVVAFSAEGTFATREFERNTTVQNKKYRLRVKRDSGAWNSSANTQGTWNIDSY</sequence>
<evidence type="ECO:0000313" key="3">
    <source>
        <dbReference type="Proteomes" id="UP000236311"/>
    </source>
</evidence>
<dbReference type="RefSeq" id="WP_103242245.1">
    <property type="nucleotide sequence ID" value="NZ_JANJZD010000051.1"/>
</dbReference>
<name>A0A2K4ZP92_9FIRM</name>
<protein>
    <recommendedName>
        <fullName evidence="4">Secreted protein</fullName>
    </recommendedName>
</protein>